<organism evidence="1 2">
    <name type="scientific">Marinobacter aromaticivorans</name>
    <dbReference type="NCBI Taxonomy" id="1494078"/>
    <lineage>
        <taxon>Bacteria</taxon>
        <taxon>Pseudomonadati</taxon>
        <taxon>Pseudomonadota</taxon>
        <taxon>Gammaproteobacteria</taxon>
        <taxon>Pseudomonadales</taxon>
        <taxon>Marinobacteraceae</taxon>
        <taxon>Marinobacter</taxon>
    </lineage>
</organism>
<gene>
    <name evidence="1" type="ORF">ACFQQA_00935</name>
</gene>
<name>A0ABW2IQ07_9GAMM</name>
<sequence>MKEKTVEMVQQLREAFLEVKPKHAVFGQRRQVTSAPIELELDVSFDSAIGQVGVVPWVDRLSSQGFMRALNQPFVGRLSYELNSHFAETEEFKGEEFSVCVAKVQRQSEQYRIFVSARG</sequence>
<accession>A0ABW2IQ07</accession>
<protein>
    <submittedName>
        <fullName evidence="1">Uncharacterized protein</fullName>
    </submittedName>
</protein>
<comment type="caution">
    <text evidence="1">The sequence shown here is derived from an EMBL/GenBank/DDBJ whole genome shotgun (WGS) entry which is preliminary data.</text>
</comment>
<evidence type="ECO:0000313" key="2">
    <source>
        <dbReference type="Proteomes" id="UP001596506"/>
    </source>
</evidence>
<reference evidence="2" key="1">
    <citation type="journal article" date="2019" name="Int. J. Syst. Evol. Microbiol.">
        <title>The Global Catalogue of Microorganisms (GCM) 10K type strain sequencing project: providing services to taxonomists for standard genome sequencing and annotation.</title>
        <authorList>
            <consortium name="The Broad Institute Genomics Platform"/>
            <consortium name="The Broad Institute Genome Sequencing Center for Infectious Disease"/>
            <person name="Wu L."/>
            <person name="Ma J."/>
        </authorList>
    </citation>
    <scope>NUCLEOTIDE SEQUENCE [LARGE SCALE GENOMIC DNA]</scope>
    <source>
        <strain evidence="2">CCUG 60559</strain>
    </source>
</reference>
<dbReference type="Proteomes" id="UP001596506">
    <property type="component" value="Unassembled WGS sequence"/>
</dbReference>
<evidence type="ECO:0000313" key="1">
    <source>
        <dbReference type="EMBL" id="MFC7293279.1"/>
    </source>
</evidence>
<dbReference type="EMBL" id="JBHTBD010000001">
    <property type="protein sequence ID" value="MFC7293279.1"/>
    <property type="molecule type" value="Genomic_DNA"/>
</dbReference>
<proteinExistence type="predicted"/>
<keyword evidence="2" id="KW-1185">Reference proteome</keyword>
<dbReference type="RefSeq" id="WP_157807821.1">
    <property type="nucleotide sequence ID" value="NZ_JBHTBD010000001.1"/>
</dbReference>